<evidence type="ECO:0000313" key="1">
    <source>
        <dbReference type="EMBL" id="MBA2871511.1"/>
    </source>
</evidence>
<sequence length="136" mass="15700">MKGWLIMYFYSAYPPMPYQQPFYNAYPAFSLTSYRQYPPIDTTLFNQSIIAMQKLMKDASLILKKLAESKEFAFKVMSAAQESHTKEVKQLIESIGIQSKVDIYYNPDGIRLTLSSKAGQIECCKLAISLRWKTFL</sequence>
<evidence type="ECO:0000313" key="2">
    <source>
        <dbReference type="Proteomes" id="UP000580891"/>
    </source>
</evidence>
<organism evidence="1 2">
    <name type="scientific">[Anoxybacillus] calidus</name>
    <dbReference type="NCBI Taxonomy" id="575178"/>
    <lineage>
        <taxon>Bacteria</taxon>
        <taxon>Bacillati</taxon>
        <taxon>Bacillota</taxon>
        <taxon>Bacilli</taxon>
        <taxon>Bacillales</taxon>
        <taxon>Anoxybacillaceae</taxon>
        <taxon>Paranoxybacillus</taxon>
    </lineage>
</organism>
<gene>
    <name evidence="1" type="ORF">HNQ85_001781</name>
</gene>
<accession>A0A7W0BWR3</accession>
<dbReference type="AlphaFoldDB" id="A0A7W0BWR3"/>
<dbReference type="InterPro" id="IPR058870">
    <property type="entry name" value="YuzC"/>
</dbReference>
<reference evidence="1 2" key="1">
    <citation type="submission" date="2020-07" db="EMBL/GenBank/DDBJ databases">
        <title>Genomic Encyclopedia of Type Strains, Phase IV (KMG-IV): sequencing the most valuable type-strain genomes for metagenomic binning, comparative biology and taxonomic classification.</title>
        <authorList>
            <person name="Goeker M."/>
        </authorList>
    </citation>
    <scope>NUCLEOTIDE SEQUENCE [LARGE SCALE GENOMIC DNA]</scope>
    <source>
        <strain evidence="1 2">DSM 25220</strain>
    </source>
</reference>
<keyword evidence="2" id="KW-1185">Reference proteome</keyword>
<comment type="caution">
    <text evidence="1">The sequence shown here is derived from an EMBL/GenBank/DDBJ whole genome shotgun (WGS) entry which is preliminary data.</text>
</comment>
<dbReference type="RefSeq" id="WP_246326821.1">
    <property type="nucleotide sequence ID" value="NZ_JACDUU010000003.1"/>
</dbReference>
<protein>
    <recommendedName>
        <fullName evidence="3">Inner spore coat protein</fullName>
    </recommendedName>
</protein>
<dbReference type="EMBL" id="JACDUU010000003">
    <property type="protein sequence ID" value="MBA2871511.1"/>
    <property type="molecule type" value="Genomic_DNA"/>
</dbReference>
<dbReference type="Pfam" id="PF26344">
    <property type="entry name" value="YuzC"/>
    <property type="match status" value="1"/>
</dbReference>
<name>A0A7W0BWR3_9BACL</name>
<evidence type="ECO:0008006" key="3">
    <source>
        <dbReference type="Google" id="ProtNLM"/>
    </source>
</evidence>
<proteinExistence type="predicted"/>
<dbReference type="Proteomes" id="UP000580891">
    <property type="component" value="Unassembled WGS sequence"/>
</dbReference>